<gene>
    <name evidence="2" type="ORF">RRG08_023910</name>
</gene>
<dbReference type="AlphaFoldDB" id="A0AAE1DX67"/>
<reference evidence="2" key="1">
    <citation type="journal article" date="2023" name="G3 (Bethesda)">
        <title>A reference genome for the long-term kleptoplast-retaining sea slug Elysia crispata morphotype clarki.</title>
        <authorList>
            <person name="Eastman K.E."/>
            <person name="Pendleton A.L."/>
            <person name="Shaikh M.A."/>
            <person name="Suttiyut T."/>
            <person name="Ogas R."/>
            <person name="Tomko P."/>
            <person name="Gavelis G."/>
            <person name="Widhalm J.R."/>
            <person name="Wisecaver J.H."/>
        </authorList>
    </citation>
    <scope>NUCLEOTIDE SEQUENCE</scope>
    <source>
        <strain evidence="2">ECLA1</strain>
    </source>
</reference>
<evidence type="ECO:0000313" key="3">
    <source>
        <dbReference type="Proteomes" id="UP001283361"/>
    </source>
</evidence>
<sequence>MSSPHQAEGRSSPCPDETHLAGVDSSAAVQSGEVSAKADCDAEGKNRKGDGLQRAQSGTTRRDGMREWTDGSRGVDTTGSNVGSDRGEFVVGQETSDITASSTALARNANSSCDADQRNVVGARNSDEDHGRVKEVDGKAKCGAATKRTAVH</sequence>
<accession>A0AAE1DX67</accession>
<proteinExistence type="predicted"/>
<evidence type="ECO:0000256" key="1">
    <source>
        <dbReference type="SAM" id="MobiDB-lite"/>
    </source>
</evidence>
<dbReference type="Proteomes" id="UP001283361">
    <property type="component" value="Unassembled WGS sequence"/>
</dbReference>
<feature type="compositionally biased region" description="Polar residues" evidence="1">
    <location>
        <begin position="93"/>
        <end position="114"/>
    </location>
</feature>
<feature type="region of interest" description="Disordered" evidence="1">
    <location>
        <begin position="1"/>
        <end position="152"/>
    </location>
</feature>
<dbReference type="EMBL" id="JAWDGP010002092">
    <property type="protein sequence ID" value="KAK3785655.1"/>
    <property type="molecule type" value="Genomic_DNA"/>
</dbReference>
<evidence type="ECO:0000313" key="2">
    <source>
        <dbReference type="EMBL" id="KAK3785655.1"/>
    </source>
</evidence>
<feature type="compositionally biased region" description="Basic and acidic residues" evidence="1">
    <location>
        <begin position="125"/>
        <end position="140"/>
    </location>
</feature>
<organism evidence="2 3">
    <name type="scientific">Elysia crispata</name>
    <name type="common">lettuce slug</name>
    <dbReference type="NCBI Taxonomy" id="231223"/>
    <lineage>
        <taxon>Eukaryota</taxon>
        <taxon>Metazoa</taxon>
        <taxon>Spiralia</taxon>
        <taxon>Lophotrochozoa</taxon>
        <taxon>Mollusca</taxon>
        <taxon>Gastropoda</taxon>
        <taxon>Heterobranchia</taxon>
        <taxon>Euthyneura</taxon>
        <taxon>Panpulmonata</taxon>
        <taxon>Sacoglossa</taxon>
        <taxon>Placobranchoidea</taxon>
        <taxon>Plakobranchidae</taxon>
        <taxon>Elysia</taxon>
    </lineage>
</organism>
<keyword evidence="3" id="KW-1185">Reference proteome</keyword>
<feature type="compositionally biased region" description="Basic and acidic residues" evidence="1">
    <location>
        <begin position="60"/>
        <end position="70"/>
    </location>
</feature>
<protein>
    <submittedName>
        <fullName evidence="2">Uncharacterized protein</fullName>
    </submittedName>
</protein>
<comment type="caution">
    <text evidence="2">The sequence shown here is derived from an EMBL/GenBank/DDBJ whole genome shotgun (WGS) entry which is preliminary data.</text>
</comment>
<name>A0AAE1DX67_9GAST</name>
<feature type="compositionally biased region" description="Basic and acidic residues" evidence="1">
    <location>
        <begin position="36"/>
        <end position="51"/>
    </location>
</feature>